<organism evidence="1 2">
    <name type="scientific">Romanomermis culicivorax</name>
    <name type="common">Nematode worm</name>
    <dbReference type="NCBI Taxonomy" id="13658"/>
    <lineage>
        <taxon>Eukaryota</taxon>
        <taxon>Metazoa</taxon>
        <taxon>Ecdysozoa</taxon>
        <taxon>Nematoda</taxon>
        <taxon>Enoplea</taxon>
        <taxon>Dorylaimia</taxon>
        <taxon>Mermithida</taxon>
        <taxon>Mermithoidea</taxon>
        <taxon>Mermithidae</taxon>
        <taxon>Romanomermis</taxon>
    </lineage>
</organism>
<dbReference type="WBParaSite" id="nRc.2.0.1.t01112-RA">
    <property type="protein sequence ID" value="nRc.2.0.1.t01112-RA"/>
    <property type="gene ID" value="nRc.2.0.1.g01112"/>
</dbReference>
<protein>
    <submittedName>
        <fullName evidence="2">Uncharacterized protein</fullName>
    </submittedName>
</protein>
<name>A0A915HGG3_ROMCU</name>
<proteinExistence type="predicted"/>
<reference evidence="2" key="1">
    <citation type="submission" date="2022-11" db="UniProtKB">
        <authorList>
            <consortium name="WormBaseParasite"/>
        </authorList>
    </citation>
    <scope>IDENTIFICATION</scope>
</reference>
<keyword evidence="1" id="KW-1185">Reference proteome</keyword>
<dbReference type="Proteomes" id="UP000887565">
    <property type="component" value="Unplaced"/>
</dbReference>
<dbReference type="AlphaFoldDB" id="A0A915HGG3"/>
<evidence type="ECO:0000313" key="2">
    <source>
        <dbReference type="WBParaSite" id="nRc.2.0.1.t01112-RA"/>
    </source>
</evidence>
<evidence type="ECO:0000313" key="1">
    <source>
        <dbReference type="Proteomes" id="UP000887565"/>
    </source>
</evidence>
<sequence length="76" mass="8549">MYASILGPKSGLKFTAWAENFFRSPARPKSGFNIEARQLKKLGRPESSIIYFQPADELGLEAKNFAASMSDFDVFR</sequence>
<accession>A0A915HGG3</accession>